<comment type="similarity">
    <text evidence="1">Belongs to the carbon-nitrogen hydrolase superfamily. Nitrilase family.</text>
</comment>
<dbReference type="CDD" id="cd07564">
    <property type="entry name" value="nitrilases_CHs"/>
    <property type="match status" value="1"/>
</dbReference>
<name>A0AA37WE25_9BACT</name>
<dbReference type="EMBL" id="BSOH01000005">
    <property type="protein sequence ID" value="GLR16199.1"/>
    <property type="molecule type" value="Genomic_DNA"/>
</dbReference>
<dbReference type="InterPro" id="IPR003010">
    <property type="entry name" value="C-N_Hydrolase"/>
</dbReference>
<accession>A0AA37WE25</accession>
<dbReference type="PANTHER" id="PTHR46044:SF1">
    <property type="entry name" value="CN HYDROLASE DOMAIN-CONTAINING PROTEIN"/>
    <property type="match status" value="1"/>
</dbReference>
<reference evidence="3" key="1">
    <citation type="journal article" date="2014" name="Int. J. Syst. Evol. Microbiol.">
        <title>Complete genome sequence of Corynebacterium casei LMG S-19264T (=DSM 44701T), isolated from a smear-ripened cheese.</title>
        <authorList>
            <consortium name="US DOE Joint Genome Institute (JGI-PGF)"/>
            <person name="Walter F."/>
            <person name="Albersmeier A."/>
            <person name="Kalinowski J."/>
            <person name="Ruckert C."/>
        </authorList>
    </citation>
    <scope>NUCLEOTIDE SEQUENCE</scope>
    <source>
        <strain evidence="3">NBRC 108769</strain>
    </source>
</reference>
<dbReference type="RefSeq" id="WP_235293001.1">
    <property type="nucleotide sequence ID" value="NZ_BSOH01000005.1"/>
</dbReference>
<organism evidence="3 4">
    <name type="scientific">Portibacter lacus</name>
    <dbReference type="NCBI Taxonomy" id="1099794"/>
    <lineage>
        <taxon>Bacteria</taxon>
        <taxon>Pseudomonadati</taxon>
        <taxon>Bacteroidota</taxon>
        <taxon>Saprospiria</taxon>
        <taxon>Saprospirales</taxon>
        <taxon>Haliscomenobacteraceae</taxon>
        <taxon>Portibacter</taxon>
    </lineage>
</organism>
<dbReference type="SUPFAM" id="SSF56317">
    <property type="entry name" value="Carbon-nitrogen hydrolase"/>
    <property type="match status" value="1"/>
</dbReference>
<gene>
    <name evidence="3" type="ORF">GCM10007940_08140</name>
</gene>
<dbReference type="Gene3D" id="3.60.110.10">
    <property type="entry name" value="Carbon-nitrogen hydrolase"/>
    <property type="match status" value="1"/>
</dbReference>
<evidence type="ECO:0000313" key="4">
    <source>
        <dbReference type="Proteomes" id="UP001156666"/>
    </source>
</evidence>
<dbReference type="GO" id="GO:0000257">
    <property type="term" value="F:nitrilase activity"/>
    <property type="evidence" value="ECO:0007669"/>
    <property type="project" value="UniProtKB-ARBA"/>
</dbReference>
<dbReference type="PANTHER" id="PTHR46044">
    <property type="entry name" value="NITRILASE"/>
    <property type="match status" value="1"/>
</dbReference>
<evidence type="ECO:0000256" key="1">
    <source>
        <dbReference type="ARBA" id="ARBA00008129"/>
    </source>
</evidence>
<dbReference type="AlphaFoldDB" id="A0AA37WE25"/>
<protein>
    <submittedName>
        <fullName evidence="3">Nitrilase</fullName>
    </submittedName>
</protein>
<evidence type="ECO:0000259" key="2">
    <source>
        <dbReference type="PROSITE" id="PS50263"/>
    </source>
</evidence>
<dbReference type="InterPro" id="IPR044149">
    <property type="entry name" value="Nitrilases_CHs"/>
</dbReference>
<sequence>MTDAHILRVALAQIAPVWLNKVETISKIETWIKKAAKEEAELVVFGESLLPGYPYWISLTNGSAFNSKIQKEINAHYIRNAVEIESGDLNNICELAKQHKIAIYIGVIEKALNRGNHSIYCTLVYINQLGEIRSVHRKLQPTFEERLTWAPGDGHGLRTHSLKAFTVGGLNCWENWMPLSRTALYAMGEDLHIAVWPGAKRNTENITRFIAEESRSYSIGVSGLMRKSDFPSNTPHLDIILENAPEILSDGGSCIAGPDGKWIVEPVINKEYLIVRDLNFNSVLEERQNFDVAGHYSRPDVTKLFVNRERQSLIEIKD</sequence>
<dbReference type="PROSITE" id="PS00921">
    <property type="entry name" value="NITRIL_CHT_2"/>
    <property type="match status" value="1"/>
</dbReference>
<feature type="domain" description="CN hydrolase" evidence="2">
    <location>
        <begin position="7"/>
        <end position="280"/>
    </location>
</feature>
<comment type="caution">
    <text evidence="3">The sequence shown here is derived from an EMBL/GenBank/DDBJ whole genome shotgun (WGS) entry which is preliminary data.</text>
</comment>
<dbReference type="Proteomes" id="UP001156666">
    <property type="component" value="Unassembled WGS sequence"/>
</dbReference>
<evidence type="ECO:0000313" key="3">
    <source>
        <dbReference type="EMBL" id="GLR16199.1"/>
    </source>
</evidence>
<reference evidence="3" key="2">
    <citation type="submission" date="2023-01" db="EMBL/GenBank/DDBJ databases">
        <title>Draft genome sequence of Portibacter lacus strain NBRC 108769.</title>
        <authorList>
            <person name="Sun Q."/>
            <person name="Mori K."/>
        </authorList>
    </citation>
    <scope>NUCLEOTIDE SEQUENCE</scope>
    <source>
        <strain evidence="3">NBRC 108769</strain>
    </source>
</reference>
<dbReference type="PROSITE" id="PS50263">
    <property type="entry name" value="CN_HYDROLASE"/>
    <property type="match status" value="1"/>
</dbReference>
<dbReference type="InterPro" id="IPR036526">
    <property type="entry name" value="C-N_Hydrolase_sf"/>
</dbReference>
<proteinExistence type="inferred from homology"/>
<keyword evidence="4" id="KW-1185">Reference proteome</keyword>
<dbReference type="InterPro" id="IPR000132">
    <property type="entry name" value="Nitrilase/CN_hydratase_CS"/>
</dbReference>
<dbReference type="Pfam" id="PF00795">
    <property type="entry name" value="CN_hydrolase"/>
    <property type="match status" value="1"/>
</dbReference>